<feature type="signal peptide" evidence="1">
    <location>
        <begin position="1"/>
        <end position="23"/>
    </location>
</feature>
<dbReference type="EMBL" id="WKJM01000003">
    <property type="protein sequence ID" value="MRX07249.1"/>
    <property type="molecule type" value="Genomic_DNA"/>
</dbReference>
<gene>
    <name evidence="3" type="ORF">GJ697_05310</name>
</gene>
<evidence type="ECO:0000259" key="2">
    <source>
        <dbReference type="Pfam" id="PF02698"/>
    </source>
</evidence>
<dbReference type="AlphaFoldDB" id="A0A6L5QC75"/>
<feature type="chain" id="PRO_5026907178" evidence="1">
    <location>
        <begin position="24"/>
        <end position="384"/>
    </location>
</feature>
<accession>A0A6L5QC75</accession>
<evidence type="ECO:0000256" key="1">
    <source>
        <dbReference type="SAM" id="SignalP"/>
    </source>
</evidence>
<sequence>MVKPIIRKTLIAIALVLAQQAHAAPVRDQHWSLLANQLFPALMDMGTAHINPPVLTERRARLDACKQEPVCVVNAGLWTDAEIDSFASAAGKAPASAWRKASMADDGVKTQVVRELRGLNSILQVYGLGNAPRYPLIDGPLDAAGSARFVATVNEAVWLAKAGEDDLALPQDASIKVALALLDANDRQESVAFEPIDTAHNAAALNRAKSIDWKLYRYSAIVVPGIGPETPLMALSARGKLNVRMAAKRFADGEAPFIILSGASVHPRGTRFVEAVEMRRALIERFGVPAEAIIIEPYARHTTTNLRNITRRLAAMTAPLDKDTLIITNVGQSSYIESPDFSARNLKDLGYVPGTVGARLSPTELTFRPSAKSLRIDPSDPLDP</sequence>
<keyword evidence="4" id="KW-1185">Reference proteome</keyword>
<dbReference type="Proteomes" id="UP000481037">
    <property type="component" value="Unassembled WGS sequence"/>
</dbReference>
<keyword evidence="1" id="KW-0732">Signal</keyword>
<protein>
    <submittedName>
        <fullName evidence="3">YdcF family protein</fullName>
    </submittedName>
</protein>
<comment type="caution">
    <text evidence="3">The sequence shown here is derived from an EMBL/GenBank/DDBJ whole genome shotgun (WGS) entry which is preliminary data.</text>
</comment>
<dbReference type="CDD" id="cd06259">
    <property type="entry name" value="YdcF-like"/>
    <property type="match status" value="1"/>
</dbReference>
<evidence type="ECO:0000313" key="4">
    <source>
        <dbReference type="Proteomes" id="UP000481037"/>
    </source>
</evidence>
<reference evidence="3 4" key="1">
    <citation type="submission" date="2019-11" db="EMBL/GenBank/DDBJ databases">
        <title>Novel species isolated from a subtropical stream in China.</title>
        <authorList>
            <person name="Lu H."/>
        </authorList>
    </citation>
    <scope>NUCLEOTIDE SEQUENCE [LARGE SCALE GENOMIC DNA]</scope>
    <source>
        <strain evidence="3 4">FT25W</strain>
    </source>
</reference>
<dbReference type="InterPro" id="IPR003848">
    <property type="entry name" value="DUF218"/>
</dbReference>
<organism evidence="3 4">
    <name type="scientific">Duganella alba</name>
    <dbReference type="NCBI Taxonomy" id="2666081"/>
    <lineage>
        <taxon>Bacteria</taxon>
        <taxon>Pseudomonadati</taxon>
        <taxon>Pseudomonadota</taxon>
        <taxon>Betaproteobacteria</taxon>
        <taxon>Burkholderiales</taxon>
        <taxon>Oxalobacteraceae</taxon>
        <taxon>Telluria group</taxon>
        <taxon>Duganella</taxon>
    </lineage>
</organism>
<proteinExistence type="predicted"/>
<dbReference type="Pfam" id="PF02698">
    <property type="entry name" value="DUF218"/>
    <property type="match status" value="1"/>
</dbReference>
<evidence type="ECO:0000313" key="3">
    <source>
        <dbReference type="EMBL" id="MRX07249.1"/>
    </source>
</evidence>
<dbReference type="RefSeq" id="WP_154362011.1">
    <property type="nucleotide sequence ID" value="NZ_WKJM01000003.1"/>
</dbReference>
<feature type="domain" description="DUF218" evidence="2">
    <location>
        <begin position="220"/>
        <end position="329"/>
    </location>
</feature>
<name>A0A6L5QC75_9BURK</name>